<reference evidence="11" key="2">
    <citation type="submission" date="2017-09" db="EMBL/GenBank/DDBJ databases">
        <title>FDA dAtabase for Regulatory Grade micrObial Sequences (FDA-ARGOS): Supporting development and validation of Infectious Disease Dx tests.</title>
        <authorList>
            <person name="Minogue T."/>
            <person name="Wolcott M."/>
            <person name="Wasieloski L."/>
            <person name="Aguilar W."/>
            <person name="Moore D."/>
            <person name="Tallon L."/>
            <person name="Sadzewicz L."/>
            <person name="Ott S."/>
            <person name="Zhao X."/>
            <person name="Nagaraj S."/>
            <person name="Vavikolanu K."/>
            <person name="Aluvathingal J."/>
            <person name="Nadendla S."/>
            <person name="Sichtig H."/>
        </authorList>
    </citation>
    <scope>NUCLEOTIDE SEQUENCE [LARGE SCALE GENOMIC DNA]</scope>
    <source>
        <strain evidence="11">FDAARGOS_390</strain>
    </source>
</reference>
<evidence type="ECO:0000313" key="11">
    <source>
        <dbReference type="Proteomes" id="UP000220629"/>
    </source>
</evidence>
<feature type="site" description="Important for catalytic activity" evidence="5">
    <location>
        <position position="225"/>
    </location>
</feature>
<reference evidence="9" key="4">
    <citation type="submission" date="2022-09" db="EMBL/GenBank/DDBJ databases">
        <title>Genomic of Burkholderia gladioli.</title>
        <authorList>
            <person name="Wu H."/>
        </authorList>
    </citation>
    <scope>NUCLEOTIDE SEQUENCE</scope>
    <source>
        <strain evidence="9">ZN-S4</strain>
    </source>
</reference>
<comment type="cofactor">
    <cofactor evidence="5">
        <name>Zn(2+)</name>
        <dbReference type="ChEBI" id="CHEBI:29105"/>
    </cofactor>
    <text evidence="5">Binds 1 zinc ion per subunit.</text>
</comment>
<feature type="domain" description="Adenosine deaminase" evidence="6">
    <location>
        <begin position="13"/>
        <end position="335"/>
    </location>
</feature>
<dbReference type="NCBIfam" id="TIGR01430">
    <property type="entry name" value="aden_deam"/>
    <property type="match status" value="1"/>
</dbReference>
<comment type="function">
    <text evidence="5">Catalyzes the hydrolytic deamination of adenine to hypoxanthine. Plays an important role in the purine salvage pathway and in nitrogen catabolism.</text>
</comment>
<comment type="catalytic activity">
    <reaction evidence="5">
        <text>adenine + H2O + H(+) = hypoxanthine + NH4(+)</text>
        <dbReference type="Rhea" id="RHEA:23688"/>
        <dbReference type="ChEBI" id="CHEBI:15377"/>
        <dbReference type="ChEBI" id="CHEBI:15378"/>
        <dbReference type="ChEBI" id="CHEBI:16708"/>
        <dbReference type="ChEBI" id="CHEBI:17368"/>
        <dbReference type="ChEBI" id="CHEBI:28938"/>
        <dbReference type="EC" id="3.5.4.2"/>
    </reaction>
</comment>
<evidence type="ECO:0000256" key="1">
    <source>
        <dbReference type="ARBA" id="ARBA00022723"/>
    </source>
</evidence>
<dbReference type="GO" id="GO:0008270">
    <property type="term" value="F:zinc ion binding"/>
    <property type="evidence" value="ECO:0007669"/>
    <property type="project" value="UniProtKB-UniRule"/>
</dbReference>
<reference evidence="8" key="3">
    <citation type="submission" date="2017-09" db="EMBL/GenBank/DDBJ databases">
        <title>FDA dAtabase for Regulatory Grade micrObial Sequences (FDA-ARGOS): Supporting development and validation of Infectious Disease Dx tests.</title>
        <authorList>
            <person name="Minogue T."/>
            <person name="Wolcott M."/>
            <person name="Wasieloski L."/>
            <person name="Aguilar W."/>
            <person name="Moore D."/>
            <person name="Tallon L.J."/>
            <person name="Sadzewicz L."/>
            <person name="Ott S."/>
            <person name="Zhao X."/>
            <person name="Nagaraj S."/>
            <person name="Vavikolanu K."/>
            <person name="Aluvathingal J."/>
            <person name="Nadendla S."/>
            <person name="Sichtig H."/>
        </authorList>
    </citation>
    <scope>NUCLEOTIDE SEQUENCE</scope>
    <source>
        <strain evidence="8">FDAARGOS_390</strain>
    </source>
</reference>
<dbReference type="Proteomes" id="UP000220629">
    <property type="component" value="Unassembled WGS sequence"/>
</dbReference>
<dbReference type="EMBL" id="CP104214">
    <property type="protein sequence ID" value="UWX71068.1"/>
    <property type="molecule type" value="Genomic_DNA"/>
</dbReference>
<dbReference type="GO" id="GO:0000034">
    <property type="term" value="F:adenine deaminase activity"/>
    <property type="evidence" value="ECO:0007669"/>
    <property type="project" value="UniProtKB-UniRule"/>
</dbReference>
<dbReference type="GO" id="GO:0006146">
    <property type="term" value="P:adenine catabolic process"/>
    <property type="evidence" value="ECO:0007669"/>
    <property type="project" value="UniProtKB-UniRule"/>
</dbReference>
<dbReference type="KEGG" id="bgo:BM43_2309"/>
<keyword evidence="1 5" id="KW-0479">Metal-binding</keyword>
<feature type="binding site" evidence="5">
    <location>
        <position position="18"/>
    </location>
    <ligand>
        <name>Zn(2+)</name>
        <dbReference type="ChEBI" id="CHEBI:29105"/>
        <note>catalytic</note>
    </ligand>
</feature>
<dbReference type="NCBIfam" id="NF006850">
    <property type="entry name" value="PRK09358.1-6"/>
    <property type="match status" value="1"/>
</dbReference>
<evidence type="ECO:0000256" key="2">
    <source>
        <dbReference type="ARBA" id="ARBA00022801"/>
    </source>
</evidence>
<accession>A0A095F0T9</accession>
<dbReference type="InterPro" id="IPR006330">
    <property type="entry name" value="Ado/ade_deaminase"/>
</dbReference>
<evidence type="ECO:0000256" key="3">
    <source>
        <dbReference type="ARBA" id="ARBA00022833"/>
    </source>
</evidence>
<dbReference type="CDD" id="cd01320">
    <property type="entry name" value="ADA"/>
    <property type="match status" value="1"/>
</dbReference>
<dbReference type="InterPro" id="IPR032466">
    <property type="entry name" value="Metal_Hydrolase"/>
</dbReference>
<dbReference type="GO" id="GO:0005829">
    <property type="term" value="C:cytosol"/>
    <property type="evidence" value="ECO:0007669"/>
    <property type="project" value="TreeGrafter"/>
</dbReference>
<dbReference type="GO" id="GO:0043103">
    <property type="term" value="P:hypoxanthine salvage"/>
    <property type="evidence" value="ECO:0007669"/>
    <property type="project" value="UniProtKB-UniRule"/>
</dbReference>
<evidence type="ECO:0000313" key="9">
    <source>
        <dbReference type="EMBL" id="UWX71068.1"/>
    </source>
</evidence>
<dbReference type="FunFam" id="3.20.20.140:FF:000039">
    <property type="entry name" value="Adenine deaminase"/>
    <property type="match status" value="1"/>
</dbReference>
<name>A0A095Y6B6_BURGA</name>
<reference evidence="7 10" key="1">
    <citation type="submission" date="2014-04" db="EMBL/GenBank/DDBJ databases">
        <authorList>
            <person name="Bishop-Lilly K.A."/>
            <person name="Broomall S.M."/>
            <person name="Chain P.S."/>
            <person name="Chertkov O."/>
            <person name="Coyne S.R."/>
            <person name="Daligault H.E."/>
            <person name="Davenport K.W."/>
            <person name="Erkkila T."/>
            <person name="Frey K.G."/>
            <person name="Gibbons H.S."/>
            <person name="Gu W."/>
            <person name="Jaissle J."/>
            <person name="Johnson S.L."/>
            <person name="Koroleva G.I."/>
            <person name="Ladner J.T."/>
            <person name="Lo C.-C."/>
            <person name="Minogue T.D."/>
            <person name="Munk C."/>
            <person name="Palacios G.F."/>
            <person name="Redden C.L."/>
            <person name="Rosenzweig C.N."/>
            <person name="Scholz M.B."/>
            <person name="Teshima H."/>
            <person name="Xu Y."/>
        </authorList>
    </citation>
    <scope>NUCLEOTIDE SEQUENCE [LARGE SCALE GENOMIC DNA]</scope>
    <source>
        <strain evidence="7">Gladioli</strain>
        <strain evidence="10">gladioli</strain>
    </source>
</reference>
<proteinExistence type="inferred from homology"/>
<accession>A0A095Y6B6</accession>
<gene>
    <name evidence="7" type="primary">add</name>
    <name evidence="8" type="ORF">CRM94_33945</name>
    <name evidence="7" type="ORF">DM48_6586</name>
    <name evidence="9" type="ORF">NYZ96_04715</name>
</gene>
<organism evidence="8 11">
    <name type="scientific">Burkholderia gladioli</name>
    <name type="common">Pseudomonas marginata</name>
    <name type="synonym">Phytomonas marginata</name>
    <dbReference type="NCBI Taxonomy" id="28095"/>
    <lineage>
        <taxon>Bacteria</taxon>
        <taxon>Pseudomonadati</taxon>
        <taxon>Pseudomonadota</taxon>
        <taxon>Betaproteobacteria</taxon>
        <taxon>Burkholderiales</taxon>
        <taxon>Burkholderiaceae</taxon>
        <taxon>Burkholderia</taxon>
    </lineage>
</organism>
<dbReference type="Proteomes" id="UP000029590">
    <property type="component" value="Unassembled WGS sequence"/>
</dbReference>
<dbReference type="EMBL" id="PDDY01000004">
    <property type="protein sequence ID" value="PEH39291.1"/>
    <property type="molecule type" value="Genomic_DNA"/>
</dbReference>
<dbReference type="RefSeq" id="WP_013696968.1">
    <property type="nucleotide sequence ID" value="NZ_CADEPP010000005.1"/>
</dbReference>
<evidence type="ECO:0000313" key="10">
    <source>
        <dbReference type="Proteomes" id="UP000029590"/>
    </source>
</evidence>
<keyword evidence="3 5" id="KW-0862">Zinc</keyword>
<evidence type="ECO:0000313" key="7">
    <source>
        <dbReference type="EMBL" id="KGC10575.1"/>
    </source>
</evidence>
<dbReference type="InterPro" id="IPR001365">
    <property type="entry name" value="A_deaminase_dom"/>
</dbReference>
<dbReference type="GO" id="GO:0009117">
    <property type="term" value="P:nucleotide metabolic process"/>
    <property type="evidence" value="ECO:0007669"/>
    <property type="project" value="UniProtKB-KW"/>
</dbReference>
<dbReference type="InterPro" id="IPR028892">
    <property type="entry name" value="ADE"/>
</dbReference>
<dbReference type="GeneID" id="66456817"/>
<dbReference type="SUPFAM" id="SSF51556">
    <property type="entry name" value="Metallo-dependent hydrolases"/>
    <property type="match status" value="1"/>
</dbReference>
<feature type="binding site" evidence="5">
    <location>
        <position position="282"/>
    </location>
    <ligand>
        <name>Zn(2+)</name>
        <dbReference type="ChEBI" id="CHEBI:29105"/>
        <note>catalytic</note>
    </ligand>
</feature>
<evidence type="ECO:0000313" key="8">
    <source>
        <dbReference type="EMBL" id="PEH39291.1"/>
    </source>
</evidence>
<evidence type="ECO:0000259" key="6">
    <source>
        <dbReference type="Pfam" id="PF00962"/>
    </source>
</evidence>
<feature type="binding site" evidence="5">
    <location>
        <position position="20"/>
    </location>
    <ligand>
        <name>Zn(2+)</name>
        <dbReference type="ChEBI" id="CHEBI:29105"/>
        <note>catalytic</note>
    </ligand>
</feature>
<keyword evidence="2 5" id="KW-0378">Hydrolase</keyword>
<feature type="binding site" evidence="5">
    <location>
        <position position="283"/>
    </location>
    <ligand>
        <name>substrate</name>
    </ligand>
</feature>
<comment type="similarity">
    <text evidence="5">Belongs to the metallo-dependent hydrolases superfamily. Adenosine and AMP deaminases family. Adenine deaminase type 2 subfamily.</text>
</comment>
<dbReference type="Gene3D" id="3.20.20.140">
    <property type="entry name" value="Metal-dependent hydrolases"/>
    <property type="match status" value="1"/>
</dbReference>
<evidence type="ECO:0000256" key="4">
    <source>
        <dbReference type="ARBA" id="ARBA00023080"/>
    </source>
</evidence>
<dbReference type="HAMAP" id="MF_01962">
    <property type="entry name" value="Adenine_deaminase"/>
    <property type="match status" value="1"/>
</dbReference>
<dbReference type="EC" id="3.5.4.2" evidence="5"/>
<dbReference type="Proteomes" id="UP001059745">
    <property type="component" value="Chromosome 1"/>
</dbReference>
<keyword evidence="4 5" id="KW-0546">Nucleotide metabolism</keyword>
<dbReference type="EMBL" id="JPGG01000018">
    <property type="protein sequence ID" value="KGC10575.1"/>
    <property type="molecule type" value="Genomic_DNA"/>
</dbReference>
<dbReference type="OrthoDB" id="105475at2"/>
<protein>
    <recommendedName>
        <fullName evidence="5">Adenine deaminase</fullName>
        <shortName evidence="5">ADE</shortName>
        <ecNumber evidence="5">3.5.4.2</ecNumber>
    </recommendedName>
    <alternativeName>
        <fullName evidence="5">Adenine aminohydrolase</fullName>
        <shortName evidence="5">AAH</shortName>
    </alternativeName>
</protein>
<sequence length="341" mass="37487">MTPNLQNKIALAPKAELHIHIEGSLEPELIFKLAERNGVKLAYESVEALRAAYAFTDLQSFLDIYYAGASVLLQEQDFYDMTAAYVERALADKVVHTEIFFDPQTHTERGVPIETVVAGIDRALADAEARGLSSKLILCFLRHLSEEDALATFESALPLFEKYSHRLIGVGLDSSEQGHPPSKFERVFARARALGLKLVAHAGEEGPPAYVIEALDLLKVDRVDHGVRSIEDAALVARLADSRIALTVCPLSNLKLKVFDDMTKHTLKVLLDSGVAVTINSDDPAYFGGYVNDNYFATVAALALEDQDVYTVIRNGFEASFVTEAERAALIAKLDSHWQPA</sequence>
<dbReference type="PANTHER" id="PTHR43114">
    <property type="entry name" value="ADENINE DEAMINASE"/>
    <property type="match status" value="1"/>
</dbReference>
<feature type="binding site" evidence="5">
    <location>
        <position position="201"/>
    </location>
    <ligand>
        <name>Zn(2+)</name>
        <dbReference type="ChEBI" id="CHEBI:29105"/>
        <note>catalytic</note>
    </ligand>
</feature>
<dbReference type="OMA" id="NKIALPW"/>
<dbReference type="Pfam" id="PF00962">
    <property type="entry name" value="A_deaminase"/>
    <property type="match status" value="1"/>
</dbReference>
<dbReference type="PANTHER" id="PTHR43114:SF6">
    <property type="entry name" value="ADENINE DEAMINASE"/>
    <property type="match status" value="1"/>
</dbReference>
<feature type="active site" description="Proton donor" evidence="5">
    <location>
        <position position="204"/>
    </location>
</feature>
<dbReference type="AlphaFoldDB" id="A0A095Y6B6"/>
<evidence type="ECO:0000256" key="5">
    <source>
        <dbReference type="HAMAP-Rule" id="MF_01962"/>
    </source>
</evidence>